<evidence type="ECO:0000256" key="1">
    <source>
        <dbReference type="SAM" id="MobiDB-lite"/>
    </source>
</evidence>
<protein>
    <recommendedName>
        <fullName evidence="4">MADF domain-containing protein</fullName>
    </recommendedName>
</protein>
<dbReference type="PaxDb" id="67767-A0A0J7K9P0"/>
<organism evidence="2 3">
    <name type="scientific">Lasius niger</name>
    <name type="common">Black garden ant</name>
    <dbReference type="NCBI Taxonomy" id="67767"/>
    <lineage>
        <taxon>Eukaryota</taxon>
        <taxon>Metazoa</taxon>
        <taxon>Ecdysozoa</taxon>
        <taxon>Arthropoda</taxon>
        <taxon>Hexapoda</taxon>
        <taxon>Insecta</taxon>
        <taxon>Pterygota</taxon>
        <taxon>Neoptera</taxon>
        <taxon>Endopterygota</taxon>
        <taxon>Hymenoptera</taxon>
        <taxon>Apocrita</taxon>
        <taxon>Aculeata</taxon>
        <taxon>Formicoidea</taxon>
        <taxon>Formicidae</taxon>
        <taxon>Formicinae</taxon>
        <taxon>Lasius</taxon>
        <taxon>Lasius</taxon>
    </lineage>
</organism>
<feature type="compositionally biased region" description="Polar residues" evidence="1">
    <location>
        <begin position="108"/>
        <end position="123"/>
    </location>
</feature>
<feature type="compositionally biased region" description="Basic and acidic residues" evidence="1">
    <location>
        <begin position="192"/>
        <end position="208"/>
    </location>
</feature>
<dbReference type="OrthoDB" id="10418405at2759"/>
<sequence length="303" mass="33549">MDEKDYYNNEDEGLQAEKLFHRLREKFGKERKKVTMSMPRSGAGAGTPTYQSTWIFYNDLLFLADHIIGRQYVPFMLTEPNQKLKGDMTFNRTTSNFQRSAARPESSAVRSQSPAVQGKQSPLSPIWNSDLNCLCSSPSSSLDSEITNTSGTNISYETEGKECAIQEASEDTASVAILKTMAASIYPAKKVPPKDPVKKRKRDSEKTNDVLSQSSKDVSFLAASLGAALERFRPLQPVQPAPHPGCPNMSSDIEAMLGFVAVALNRVPEEERVSCVMDMMAVVKGYTKKHSGDYESETPRVDN</sequence>
<dbReference type="Proteomes" id="UP000036403">
    <property type="component" value="Unassembled WGS sequence"/>
</dbReference>
<feature type="region of interest" description="Disordered" evidence="1">
    <location>
        <begin position="189"/>
        <end position="213"/>
    </location>
</feature>
<dbReference type="AlphaFoldDB" id="A0A0J7K9P0"/>
<dbReference type="EMBL" id="LBMM01011234">
    <property type="protein sequence ID" value="KMQ86951.1"/>
    <property type="molecule type" value="Genomic_DNA"/>
</dbReference>
<keyword evidence="3" id="KW-1185">Reference proteome</keyword>
<name>A0A0J7K9P0_LASNI</name>
<reference evidence="2 3" key="1">
    <citation type="submission" date="2015-04" db="EMBL/GenBank/DDBJ databases">
        <title>Lasius niger genome sequencing.</title>
        <authorList>
            <person name="Konorov E.A."/>
            <person name="Nikitin M.A."/>
            <person name="Kirill M.V."/>
            <person name="Chang P."/>
        </authorList>
    </citation>
    <scope>NUCLEOTIDE SEQUENCE [LARGE SCALE GENOMIC DNA]</scope>
    <source>
        <tissue evidence="2">Whole</tissue>
    </source>
</reference>
<feature type="region of interest" description="Disordered" evidence="1">
    <location>
        <begin position="97"/>
        <end position="123"/>
    </location>
</feature>
<gene>
    <name evidence="2" type="ORF">RF55_13919</name>
</gene>
<comment type="caution">
    <text evidence="2">The sequence shown here is derived from an EMBL/GenBank/DDBJ whole genome shotgun (WGS) entry which is preliminary data.</text>
</comment>
<accession>A0A0J7K9P0</accession>
<evidence type="ECO:0000313" key="3">
    <source>
        <dbReference type="Proteomes" id="UP000036403"/>
    </source>
</evidence>
<proteinExistence type="predicted"/>
<evidence type="ECO:0008006" key="4">
    <source>
        <dbReference type="Google" id="ProtNLM"/>
    </source>
</evidence>
<evidence type="ECO:0000313" key="2">
    <source>
        <dbReference type="EMBL" id="KMQ86951.1"/>
    </source>
</evidence>